<evidence type="ECO:0000313" key="2">
    <source>
        <dbReference type="EMBL" id="GFM33614.1"/>
    </source>
</evidence>
<dbReference type="Proteomes" id="UP000503840">
    <property type="component" value="Unassembled WGS sequence"/>
</dbReference>
<keyword evidence="3" id="KW-1185">Reference proteome</keyword>
<proteinExistence type="predicted"/>
<comment type="caution">
    <text evidence="2">The sequence shown here is derived from an EMBL/GenBank/DDBJ whole genome shotgun (WGS) entry which is preliminary data.</text>
</comment>
<dbReference type="AlphaFoldDB" id="A0A7J0BKM2"/>
<reference evidence="2 3" key="1">
    <citation type="submission" date="2020-05" db="EMBL/GenBank/DDBJ databases">
        <title>Draft genome sequence of Desulfovibrio sp. strain HN2T.</title>
        <authorList>
            <person name="Ueno A."/>
            <person name="Tamazawa S."/>
            <person name="Tamamura S."/>
            <person name="Murakami T."/>
            <person name="Kiyama T."/>
            <person name="Inomata H."/>
            <person name="Amano Y."/>
            <person name="Miyakawa K."/>
            <person name="Tamaki H."/>
            <person name="Naganuma T."/>
            <person name="Kaneko K."/>
        </authorList>
    </citation>
    <scope>NUCLEOTIDE SEQUENCE [LARGE SCALE GENOMIC DNA]</scope>
    <source>
        <strain evidence="2 3">HN2</strain>
    </source>
</reference>
<evidence type="ECO:0000256" key="1">
    <source>
        <dbReference type="SAM" id="MobiDB-lite"/>
    </source>
</evidence>
<name>A0A7J0BKM2_9BACT</name>
<feature type="region of interest" description="Disordered" evidence="1">
    <location>
        <begin position="1"/>
        <end position="35"/>
    </location>
</feature>
<gene>
    <name evidence="2" type="ORF">DSM101010T_19790</name>
</gene>
<evidence type="ECO:0000313" key="3">
    <source>
        <dbReference type="Proteomes" id="UP000503840"/>
    </source>
</evidence>
<dbReference type="EMBL" id="BLVO01000013">
    <property type="protein sequence ID" value="GFM33614.1"/>
    <property type="molecule type" value="Genomic_DNA"/>
</dbReference>
<organism evidence="2 3">
    <name type="scientific">Desulfovibrio subterraneus</name>
    <dbReference type="NCBI Taxonomy" id="2718620"/>
    <lineage>
        <taxon>Bacteria</taxon>
        <taxon>Pseudomonadati</taxon>
        <taxon>Thermodesulfobacteriota</taxon>
        <taxon>Desulfovibrionia</taxon>
        <taxon>Desulfovibrionales</taxon>
        <taxon>Desulfovibrionaceae</taxon>
        <taxon>Desulfovibrio</taxon>
    </lineage>
</organism>
<accession>A0A7J0BKM2</accession>
<feature type="compositionally biased region" description="Pro residues" evidence="1">
    <location>
        <begin position="1"/>
        <end position="12"/>
    </location>
</feature>
<protein>
    <submittedName>
        <fullName evidence="2">Uncharacterized protein</fullName>
    </submittedName>
</protein>
<sequence>MLPPLQKLPPGPQKKQQRLQAPPSKPEQPVIQKATPPQGGLFYILQTQKPYQKNEGFPPYNHWRKRTIVVYTIVSDNNSYSAWSVA</sequence>